<keyword evidence="6" id="KW-1185">Reference proteome</keyword>
<evidence type="ECO:0008006" key="7">
    <source>
        <dbReference type="Google" id="ProtNLM"/>
    </source>
</evidence>
<feature type="signal peptide" evidence="4">
    <location>
        <begin position="1"/>
        <end position="23"/>
    </location>
</feature>
<reference evidence="5" key="1">
    <citation type="submission" date="2022-11" db="EMBL/GenBank/DDBJ databases">
        <title>Centuries of genome instability and evolution in soft-shell clam transmissible cancer (bioRxiv).</title>
        <authorList>
            <person name="Hart S.F.M."/>
            <person name="Yonemitsu M.A."/>
            <person name="Giersch R.M."/>
            <person name="Beal B.F."/>
            <person name="Arriagada G."/>
            <person name="Davis B.W."/>
            <person name="Ostrander E.A."/>
            <person name="Goff S.P."/>
            <person name="Metzger M.J."/>
        </authorList>
    </citation>
    <scope>NUCLEOTIDE SEQUENCE</scope>
    <source>
        <strain evidence="5">MELC-2E11</strain>
        <tissue evidence="5">Siphon/mantle</tissue>
    </source>
</reference>
<keyword evidence="1 4" id="KW-0732">Signal</keyword>
<proteinExistence type="predicted"/>
<evidence type="ECO:0000256" key="3">
    <source>
        <dbReference type="SAM" id="Phobius"/>
    </source>
</evidence>
<evidence type="ECO:0000256" key="2">
    <source>
        <dbReference type="ARBA" id="ARBA00023180"/>
    </source>
</evidence>
<keyword evidence="2" id="KW-0325">Glycoprotein</keyword>
<name>A0ABY7DCS1_MYAAR</name>
<evidence type="ECO:0000256" key="4">
    <source>
        <dbReference type="SAM" id="SignalP"/>
    </source>
</evidence>
<dbReference type="InterPro" id="IPR050975">
    <property type="entry name" value="Sleep_regulator"/>
</dbReference>
<evidence type="ECO:0000256" key="1">
    <source>
        <dbReference type="ARBA" id="ARBA00022729"/>
    </source>
</evidence>
<protein>
    <recommendedName>
        <fullName evidence="7">Protein sleepless</fullName>
    </recommendedName>
</protein>
<dbReference type="Pfam" id="PF17064">
    <property type="entry name" value="QVR"/>
    <property type="match status" value="1"/>
</dbReference>
<sequence length="138" mass="15000">MCWLVTLSILVSLLVFLAGTANGLECYVCDSNVSPSCGETFTAEADERSKMLTECQGEKNACFKRLNKDTLKQQLMVTRGCWSTSENDSLEASFFECSDMMKAGTSCFCKTSRCNDAASATLLLPLAVLGVVVRLLVL</sequence>
<dbReference type="Proteomes" id="UP001164746">
    <property type="component" value="Chromosome 1"/>
</dbReference>
<feature type="chain" id="PRO_5046251005" description="Protein sleepless" evidence="4">
    <location>
        <begin position="24"/>
        <end position="138"/>
    </location>
</feature>
<dbReference type="Gene3D" id="2.10.60.10">
    <property type="entry name" value="CD59"/>
    <property type="match status" value="1"/>
</dbReference>
<accession>A0ABY7DCS1</accession>
<keyword evidence="3" id="KW-0472">Membrane</keyword>
<dbReference type="EMBL" id="CP111012">
    <property type="protein sequence ID" value="WAQ93883.1"/>
    <property type="molecule type" value="Genomic_DNA"/>
</dbReference>
<gene>
    <name evidence="5" type="ORF">MAR_006354</name>
</gene>
<dbReference type="InterPro" id="IPR031424">
    <property type="entry name" value="QVR-like"/>
</dbReference>
<keyword evidence="3" id="KW-1133">Transmembrane helix</keyword>
<organism evidence="5 6">
    <name type="scientific">Mya arenaria</name>
    <name type="common">Soft-shell clam</name>
    <dbReference type="NCBI Taxonomy" id="6604"/>
    <lineage>
        <taxon>Eukaryota</taxon>
        <taxon>Metazoa</taxon>
        <taxon>Spiralia</taxon>
        <taxon>Lophotrochozoa</taxon>
        <taxon>Mollusca</taxon>
        <taxon>Bivalvia</taxon>
        <taxon>Autobranchia</taxon>
        <taxon>Heteroconchia</taxon>
        <taxon>Euheterodonta</taxon>
        <taxon>Imparidentia</taxon>
        <taxon>Neoheterodontei</taxon>
        <taxon>Myida</taxon>
        <taxon>Myoidea</taxon>
        <taxon>Myidae</taxon>
        <taxon>Mya</taxon>
    </lineage>
</organism>
<dbReference type="SUPFAM" id="SSF57302">
    <property type="entry name" value="Snake toxin-like"/>
    <property type="match status" value="1"/>
</dbReference>
<feature type="transmembrane region" description="Helical" evidence="3">
    <location>
        <begin position="117"/>
        <end position="137"/>
    </location>
</feature>
<evidence type="ECO:0000313" key="6">
    <source>
        <dbReference type="Proteomes" id="UP001164746"/>
    </source>
</evidence>
<evidence type="ECO:0000313" key="5">
    <source>
        <dbReference type="EMBL" id="WAQ93883.1"/>
    </source>
</evidence>
<dbReference type="PANTHER" id="PTHR33562">
    <property type="entry name" value="ATILLA, ISOFORM B-RELATED-RELATED"/>
    <property type="match status" value="1"/>
</dbReference>
<dbReference type="InterPro" id="IPR045860">
    <property type="entry name" value="Snake_toxin-like_sf"/>
</dbReference>
<keyword evidence="3" id="KW-0812">Transmembrane</keyword>